<proteinExistence type="inferred from homology"/>
<gene>
    <name evidence="5" type="ORF">DFH08DRAFT_874552</name>
</gene>
<dbReference type="InterPro" id="IPR036227">
    <property type="entry name" value="Ribosomal_uL15/eL18_sf"/>
</dbReference>
<comment type="caution">
    <text evidence="5">The sequence shown here is derived from an EMBL/GenBank/DDBJ whole genome shotgun (WGS) entry which is preliminary data.</text>
</comment>
<dbReference type="EMBL" id="JARIHO010000025">
    <property type="protein sequence ID" value="KAJ7342587.1"/>
    <property type="molecule type" value="Genomic_DNA"/>
</dbReference>
<feature type="domain" description="Large ribosomal subunit protein uL15/eL18" evidence="4">
    <location>
        <begin position="7"/>
        <end position="104"/>
    </location>
</feature>
<keyword evidence="6" id="KW-1185">Reference proteome</keyword>
<evidence type="ECO:0000313" key="5">
    <source>
        <dbReference type="EMBL" id="KAJ7342587.1"/>
    </source>
</evidence>
<dbReference type="GO" id="GO:0003735">
    <property type="term" value="F:structural constituent of ribosome"/>
    <property type="evidence" value="ECO:0007669"/>
    <property type="project" value="InterPro"/>
</dbReference>
<keyword evidence="2" id="KW-0689">Ribosomal protein</keyword>
<dbReference type="InterPro" id="IPR021131">
    <property type="entry name" value="Ribosomal_uL15/eL18"/>
</dbReference>
<dbReference type="InterPro" id="IPR000039">
    <property type="entry name" value="Ribosomal_eL18"/>
</dbReference>
<accession>A0AAD6ZVV0</accession>
<evidence type="ECO:0000256" key="3">
    <source>
        <dbReference type="ARBA" id="ARBA00023274"/>
    </source>
</evidence>
<comment type="similarity">
    <text evidence="1">Belongs to the eukaryotic ribosomal protein eL18 family.</text>
</comment>
<dbReference type="SUPFAM" id="SSF52080">
    <property type="entry name" value="Ribosomal proteins L15p and L18e"/>
    <property type="match status" value="1"/>
</dbReference>
<dbReference type="GO" id="GO:0022625">
    <property type="term" value="C:cytosolic large ribosomal subunit"/>
    <property type="evidence" value="ECO:0007669"/>
    <property type="project" value="TreeGrafter"/>
</dbReference>
<dbReference type="GO" id="GO:0006412">
    <property type="term" value="P:translation"/>
    <property type="evidence" value="ECO:0007669"/>
    <property type="project" value="InterPro"/>
</dbReference>
<sequence length="134" mass="15333">MRTWRRKFVNWKVKSIRNISLQLPRPYRFLARQTDTSFTKVPLHRLFHSKTNHAPLSLSPIVKETSNTVDLSDKIIVSGGTITDDIHLTEVLELTINAAKIASSTPAVSEKTTRRQANTWTRKETLHNIEGTRV</sequence>
<dbReference type="Proteomes" id="UP001218218">
    <property type="component" value="Unassembled WGS sequence"/>
</dbReference>
<dbReference type="PANTHER" id="PTHR10934">
    <property type="entry name" value="60S RIBOSOMAL PROTEIN L18"/>
    <property type="match status" value="1"/>
</dbReference>
<keyword evidence="3" id="KW-0687">Ribonucleoprotein</keyword>
<evidence type="ECO:0000259" key="4">
    <source>
        <dbReference type="Pfam" id="PF17135"/>
    </source>
</evidence>
<evidence type="ECO:0000256" key="2">
    <source>
        <dbReference type="ARBA" id="ARBA00022980"/>
    </source>
</evidence>
<dbReference type="GO" id="GO:0003723">
    <property type="term" value="F:RNA binding"/>
    <property type="evidence" value="ECO:0007669"/>
    <property type="project" value="TreeGrafter"/>
</dbReference>
<dbReference type="Pfam" id="PF17135">
    <property type="entry name" value="Ribosomal_L18"/>
    <property type="match status" value="1"/>
</dbReference>
<dbReference type="AlphaFoldDB" id="A0AAD6ZVV0"/>
<reference evidence="5" key="1">
    <citation type="submission" date="2023-03" db="EMBL/GenBank/DDBJ databases">
        <title>Massive genome expansion in bonnet fungi (Mycena s.s.) driven by repeated elements and novel gene families across ecological guilds.</title>
        <authorList>
            <consortium name="Lawrence Berkeley National Laboratory"/>
            <person name="Harder C.B."/>
            <person name="Miyauchi S."/>
            <person name="Viragh M."/>
            <person name="Kuo A."/>
            <person name="Thoen E."/>
            <person name="Andreopoulos B."/>
            <person name="Lu D."/>
            <person name="Skrede I."/>
            <person name="Drula E."/>
            <person name="Henrissat B."/>
            <person name="Morin E."/>
            <person name="Kohler A."/>
            <person name="Barry K."/>
            <person name="LaButti K."/>
            <person name="Morin E."/>
            <person name="Salamov A."/>
            <person name="Lipzen A."/>
            <person name="Mereny Z."/>
            <person name="Hegedus B."/>
            <person name="Baldrian P."/>
            <person name="Stursova M."/>
            <person name="Weitz H."/>
            <person name="Taylor A."/>
            <person name="Grigoriev I.V."/>
            <person name="Nagy L.G."/>
            <person name="Martin F."/>
            <person name="Kauserud H."/>
        </authorList>
    </citation>
    <scope>NUCLEOTIDE SEQUENCE</scope>
    <source>
        <strain evidence="5">CBHHK002</strain>
    </source>
</reference>
<name>A0AAD6ZVV0_9AGAR</name>
<protein>
    <recommendedName>
        <fullName evidence="4">Large ribosomal subunit protein uL15/eL18 domain-containing protein</fullName>
    </recommendedName>
</protein>
<evidence type="ECO:0000256" key="1">
    <source>
        <dbReference type="ARBA" id="ARBA00006815"/>
    </source>
</evidence>
<evidence type="ECO:0000313" key="6">
    <source>
        <dbReference type="Proteomes" id="UP001218218"/>
    </source>
</evidence>
<dbReference type="Gene3D" id="3.100.10.10">
    <property type="match status" value="1"/>
</dbReference>
<organism evidence="5 6">
    <name type="scientific">Mycena albidolilacea</name>
    <dbReference type="NCBI Taxonomy" id="1033008"/>
    <lineage>
        <taxon>Eukaryota</taxon>
        <taxon>Fungi</taxon>
        <taxon>Dikarya</taxon>
        <taxon>Basidiomycota</taxon>
        <taxon>Agaricomycotina</taxon>
        <taxon>Agaricomycetes</taxon>
        <taxon>Agaricomycetidae</taxon>
        <taxon>Agaricales</taxon>
        <taxon>Marasmiineae</taxon>
        <taxon>Mycenaceae</taxon>
        <taxon>Mycena</taxon>
    </lineage>
</organism>
<dbReference type="PANTHER" id="PTHR10934:SF2">
    <property type="entry name" value="LARGE RIBOSOMAL SUBUNIT PROTEIN EL18"/>
    <property type="match status" value="1"/>
</dbReference>